<evidence type="ECO:0000256" key="2">
    <source>
        <dbReference type="ARBA" id="ARBA00023125"/>
    </source>
</evidence>
<feature type="DNA-binding region" description="H-T-H motif" evidence="4">
    <location>
        <begin position="34"/>
        <end position="53"/>
    </location>
</feature>
<keyword evidence="3" id="KW-0804">Transcription</keyword>
<dbReference type="SUPFAM" id="SSF46689">
    <property type="entry name" value="Homeodomain-like"/>
    <property type="match status" value="1"/>
</dbReference>
<dbReference type="RefSeq" id="WP_184790747.1">
    <property type="nucleotide sequence ID" value="NZ_BONT01000066.1"/>
</dbReference>
<dbReference type="InterPro" id="IPR036271">
    <property type="entry name" value="Tet_transcr_reg_TetR-rel_C_sf"/>
</dbReference>
<dbReference type="EMBL" id="JACHGT010000014">
    <property type="protein sequence ID" value="MBB6037940.1"/>
    <property type="molecule type" value="Genomic_DNA"/>
</dbReference>
<dbReference type="InterPro" id="IPR050109">
    <property type="entry name" value="HTH-type_TetR-like_transc_reg"/>
</dbReference>
<dbReference type="InterPro" id="IPR011075">
    <property type="entry name" value="TetR_C"/>
</dbReference>
<gene>
    <name evidence="6" type="ORF">HNR73_005820</name>
</gene>
<dbReference type="PANTHER" id="PTHR30055">
    <property type="entry name" value="HTH-TYPE TRANSCRIPTIONAL REGULATOR RUTR"/>
    <property type="match status" value="1"/>
</dbReference>
<dbReference type="InterPro" id="IPR001647">
    <property type="entry name" value="HTH_TetR"/>
</dbReference>
<dbReference type="InterPro" id="IPR009057">
    <property type="entry name" value="Homeodomain-like_sf"/>
</dbReference>
<dbReference type="PROSITE" id="PS50977">
    <property type="entry name" value="HTH_TETR_2"/>
    <property type="match status" value="1"/>
</dbReference>
<accession>A0A841G1A1</accession>
<evidence type="ECO:0000313" key="6">
    <source>
        <dbReference type="EMBL" id="MBB6037940.1"/>
    </source>
</evidence>
<evidence type="ECO:0000256" key="1">
    <source>
        <dbReference type="ARBA" id="ARBA00023015"/>
    </source>
</evidence>
<comment type="caution">
    <text evidence="6">The sequence shown here is derived from an EMBL/GenBank/DDBJ whole genome shotgun (WGS) entry which is preliminary data.</text>
</comment>
<keyword evidence="2 4" id="KW-0238">DNA-binding</keyword>
<protein>
    <submittedName>
        <fullName evidence="6">AcrR family transcriptional regulator</fullName>
    </submittedName>
</protein>
<evidence type="ECO:0000259" key="5">
    <source>
        <dbReference type="PROSITE" id="PS50977"/>
    </source>
</evidence>
<dbReference type="PANTHER" id="PTHR30055:SF148">
    <property type="entry name" value="TETR-FAMILY TRANSCRIPTIONAL REGULATOR"/>
    <property type="match status" value="1"/>
</dbReference>
<organism evidence="6 7">
    <name type="scientific">Phytomonospora endophytica</name>
    <dbReference type="NCBI Taxonomy" id="714109"/>
    <lineage>
        <taxon>Bacteria</taxon>
        <taxon>Bacillati</taxon>
        <taxon>Actinomycetota</taxon>
        <taxon>Actinomycetes</taxon>
        <taxon>Micromonosporales</taxon>
        <taxon>Micromonosporaceae</taxon>
        <taxon>Phytomonospora</taxon>
    </lineage>
</organism>
<proteinExistence type="predicted"/>
<reference evidence="6 7" key="1">
    <citation type="submission" date="2020-08" db="EMBL/GenBank/DDBJ databases">
        <title>Genomic Encyclopedia of Type Strains, Phase IV (KMG-IV): sequencing the most valuable type-strain genomes for metagenomic binning, comparative biology and taxonomic classification.</title>
        <authorList>
            <person name="Goeker M."/>
        </authorList>
    </citation>
    <scope>NUCLEOTIDE SEQUENCE [LARGE SCALE GENOMIC DNA]</scope>
    <source>
        <strain evidence="6 7">YIM 65646</strain>
    </source>
</reference>
<evidence type="ECO:0000313" key="7">
    <source>
        <dbReference type="Proteomes" id="UP000548476"/>
    </source>
</evidence>
<dbReference type="Proteomes" id="UP000548476">
    <property type="component" value="Unassembled WGS sequence"/>
</dbReference>
<dbReference type="GO" id="GO:0003700">
    <property type="term" value="F:DNA-binding transcription factor activity"/>
    <property type="evidence" value="ECO:0007669"/>
    <property type="project" value="TreeGrafter"/>
</dbReference>
<dbReference type="GO" id="GO:0000976">
    <property type="term" value="F:transcription cis-regulatory region binding"/>
    <property type="evidence" value="ECO:0007669"/>
    <property type="project" value="TreeGrafter"/>
</dbReference>
<evidence type="ECO:0000256" key="3">
    <source>
        <dbReference type="ARBA" id="ARBA00023163"/>
    </source>
</evidence>
<keyword evidence="1" id="KW-0805">Transcription regulation</keyword>
<dbReference type="AlphaFoldDB" id="A0A841G1A1"/>
<dbReference type="Gene3D" id="1.10.10.60">
    <property type="entry name" value="Homeodomain-like"/>
    <property type="match status" value="1"/>
</dbReference>
<dbReference type="Gene3D" id="1.10.357.10">
    <property type="entry name" value="Tetracycline Repressor, domain 2"/>
    <property type="match status" value="1"/>
</dbReference>
<dbReference type="SUPFAM" id="SSF48498">
    <property type="entry name" value="Tetracyclin repressor-like, C-terminal domain"/>
    <property type="match status" value="1"/>
</dbReference>
<evidence type="ECO:0000256" key="4">
    <source>
        <dbReference type="PROSITE-ProRule" id="PRU00335"/>
    </source>
</evidence>
<name>A0A841G1A1_9ACTN</name>
<dbReference type="Pfam" id="PF16859">
    <property type="entry name" value="TetR_C_11"/>
    <property type="match status" value="1"/>
</dbReference>
<keyword evidence="7" id="KW-1185">Reference proteome</keyword>
<sequence length="194" mass="19925">MSTRPTIGRGPKVQAAVHAATVAELAATGYAALTVEAVATRAGVHKTTVYRRWADRDSLVADALAAHVAADVPIPDTGTAEGDLRALARALAAWLSGPTGTAVVTTMVAEGVRVPAIAELKRDFFAGRLERAAVVVTRAVERGELPAGTRPDAVVKAMMAPLYLRALITAEPVGDEAADQAARTALGAARAGVL</sequence>
<dbReference type="Pfam" id="PF00440">
    <property type="entry name" value="TetR_N"/>
    <property type="match status" value="1"/>
</dbReference>
<feature type="domain" description="HTH tetR-type" evidence="5">
    <location>
        <begin position="11"/>
        <end position="71"/>
    </location>
</feature>